<keyword evidence="7" id="KW-1185">Reference proteome</keyword>
<evidence type="ECO:0000313" key="6">
    <source>
        <dbReference type="EMBL" id="MCE8005108.1"/>
    </source>
</evidence>
<evidence type="ECO:0000313" key="7">
    <source>
        <dbReference type="Proteomes" id="UP001320168"/>
    </source>
</evidence>
<dbReference type="RefSeq" id="WP_234271629.1">
    <property type="nucleotide sequence ID" value="NZ_JABFTX010000005.1"/>
</dbReference>
<dbReference type="Pfam" id="PF25137">
    <property type="entry name" value="ADH_Fe_C"/>
    <property type="match status" value="1"/>
</dbReference>
<dbReference type="Gene3D" id="3.40.50.1970">
    <property type="match status" value="1"/>
</dbReference>
<protein>
    <submittedName>
        <fullName evidence="6">Maleylacetate reductase</fullName>
    </submittedName>
</protein>
<keyword evidence="3" id="KW-0520">NAD</keyword>
<sequence length="359" mass="37934">MQPFVYHGLPSRVVFGQGTLSRLAEEIEQLGCRRALVLATPQQQEQARAVLEQLGERGVGLYAEAAMHTPVEVTERAMRVVEELRVDCTVAIGGGSTIGLGKAIALRTGLPQVAIPTTYAGSEMTPILGETRDGLKTTQRTLEVLPETVIYDVDLTLSLPAGMSGTSGINAIAHAVEALYARDRNPVISLMAEEGIAALARSLPVIANDPANAEARADALYGAWLCGTCLGSVGMSLHHKLCHTLGGSFDLPHAETHTIVLPHAVAYNAPSAPEAMSRIARALGCEDPAAGLFDLARAIGAPTALEEIGLKAGDVERATEIATRNPYWNPREVEAQGIHRLLSHALVGQRPASEVGAQT</sequence>
<evidence type="ECO:0000256" key="1">
    <source>
        <dbReference type="ARBA" id="ARBA00007358"/>
    </source>
</evidence>
<comment type="similarity">
    <text evidence="1">Belongs to the iron-containing alcohol dehydrogenase family.</text>
</comment>
<reference evidence="6 7" key="1">
    <citation type="journal article" date="2021" name="Front. Microbiol.">
        <title>Aerobic Denitrification and Heterotrophic Sulfur Oxidation in the Genus Halomonas Revealed by Six Novel Species Characterizations and Genome-Based Analysis.</title>
        <authorList>
            <person name="Wang L."/>
            <person name="Shao Z."/>
        </authorList>
    </citation>
    <scope>NUCLEOTIDE SEQUENCE [LARGE SCALE GENOMIC DNA]</scope>
    <source>
        <strain evidence="6 7">MCCC 1A11081</strain>
    </source>
</reference>
<evidence type="ECO:0000259" key="5">
    <source>
        <dbReference type="Pfam" id="PF25137"/>
    </source>
</evidence>
<comment type="caution">
    <text evidence="6">The sequence shown here is derived from an EMBL/GenBank/DDBJ whole genome shotgun (WGS) entry which is preliminary data.</text>
</comment>
<dbReference type="InterPro" id="IPR056798">
    <property type="entry name" value="ADH_Fe_C"/>
</dbReference>
<dbReference type="PANTHER" id="PTHR11496">
    <property type="entry name" value="ALCOHOL DEHYDROGENASE"/>
    <property type="match status" value="1"/>
</dbReference>
<dbReference type="PANTHER" id="PTHR11496:SF102">
    <property type="entry name" value="ALCOHOL DEHYDROGENASE 4"/>
    <property type="match status" value="1"/>
</dbReference>
<dbReference type="Pfam" id="PF00465">
    <property type="entry name" value="Fe-ADH"/>
    <property type="match status" value="1"/>
</dbReference>
<evidence type="ECO:0000256" key="3">
    <source>
        <dbReference type="ARBA" id="ARBA00023027"/>
    </source>
</evidence>
<dbReference type="SUPFAM" id="SSF56796">
    <property type="entry name" value="Dehydroquinate synthase-like"/>
    <property type="match status" value="1"/>
</dbReference>
<evidence type="ECO:0000259" key="4">
    <source>
        <dbReference type="Pfam" id="PF00465"/>
    </source>
</evidence>
<dbReference type="InterPro" id="IPR034786">
    <property type="entry name" value="MAR"/>
</dbReference>
<dbReference type="Proteomes" id="UP001320168">
    <property type="component" value="Unassembled WGS sequence"/>
</dbReference>
<proteinExistence type="inferred from homology"/>
<keyword evidence="2" id="KW-0560">Oxidoreductase</keyword>
<gene>
    <name evidence="6" type="ORF">HOP53_19940</name>
</gene>
<dbReference type="CDD" id="cd08177">
    <property type="entry name" value="MAR"/>
    <property type="match status" value="1"/>
</dbReference>
<dbReference type="Gene3D" id="1.20.1090.10">
    <property type="entry name" value="Dehydroquinate synthase-like - alpha domain"/>
    <property type="match status" value="1"/>
</dbReference>
<evidence type="ECO:0000256" key="2">
    <source>
        <dbReference type="ARBA" id="ARBA00023002"/>
    </source>
</evidence>
<dbReference type="EMBL" id="JABFTX010000005">
    <property type="protein sequence ID" value="MCE8005108.1"/>
    <property type="molecule type" value="Genomic_DNA"/>
</dbReference>
<feature type="domain" description="Alcohol dehydrogenase iron-type/glycerol dehydrogenase GldA" evidence="4">
    <location>
        <begin position="10"/>
        <end position="152"/>
    </location>
</feature>
<organism evidence="6 7">
    <name type="scientific">Billgrantia ethanolica</name>
    <dbReference type="NCBI Taxonomy" id="2733486"/>
    <lineage>
        <taxon>Bacteria</taxon>
        <taxon>Pseudomonadati</taxon>
        <taxon>Pseudomonadota</taxon>
        <taxon>Gammaproteobacteria</taxon>
        <taxon>Oceanospirillales</taxon>
        <taxon>Halomonadaceae</taxon>
        <taxon>Billgrantia</taxon>
    </lineage>
</organism>
<dbReference type="InterPro" id="IPR001670">
    <property type="entry name" value="ADH_Fe/GldA"/>
</dbReference>
<dbReference type="InterPro" id="IPR039697">
    <property type="entry name" value="Alcohol_dehydrogenase_Fe"/>
</dbReference>
<feature type="domain" description="Fe-containing alcohol dehydrogenase-like C-terminal" evidence="5">
    <location>
        <begin position="166"/>
        <end position="345"/>
    </location>
</feature>
<name>A0ABS9A9K3_9GAMM</name>
<accession>A0ABS9A9K3</accession>